<proteinExistence type="predicted"/>
<evidence type="ECO:0000313" key="2">
    <source>
        <dbReference type="EMBL" id="PSL46400.1"/>
    </source>
</evidence>
<dbReference type="Proteomes" id="UP000240971">
    <property type="component" value="Unassembled WGS sequence"/>
</dbReference>
<feature type="transmembrane region" description="Helical" evidence="1">
    <location>
        <begin position="20"/>
        <end position="42"/>
    </location>
</feature>
<accession>A0A2P8HJP9</accession>
<protein>
    <submittedName>
        <fullName evidence="2">Uncharacterized protein</fullName>
    </submittedName>
</protein>
<reference evidence="2 3" key="1">
    <citation type="submission" date="2018-03" db="EMBL/GenBank/DDBJ databases">
        <title>Genomic Encyclopedia of Archaeal and Bacterial Type Strains, Phase II (KMG-II): from individual species to whole genera.</title>
        <authorList>
            <person name="Goeker M."/>
        </authorList>
    </citation>
    <scope>NUCLEOTIDE SEQUENCE [LARGE SCALE GENOMIC DNA]</scope>
    <source>
        <strain evidence="2 3">DSM 24859</strain>
    </source>
</reference>
<gene>
    <name evidence="2" type="ORF">CLV51_103378</name>
</gene>
<keyword evidence="1" id="KW-0472">Membrane</keyword>
<comment type="caution">
    <text evidence="2">The sequence shown here is derived from an EMBL/GenBank/DDBJ whole genome shotgun (WGS) entry which is preliminary data.</text>
</comment>
<keyword evidence="3" id="KW-1185">Reference proteome</keyword>
<sequence>MRLSLIRRSLNLSVNIILSWQGWVARFLIQVLSVFAAFISWVESIIYERKAL</sequence>
<dbReference type="AlphaFoldDB" id="A0A2P8HJP9"/>
<dbReference type="EMBL" id="PYAW01000003">
    <property type="protein sequence ID" value="PSL46400.1"/>
    <property type="molecule type" value="Genomic_DNA"/>
</dbReference>
<organism evidence="2 3">
    <name type="scientific">Chitinophaga niastensis</name>
    <dbReference type="NCBI Taxonomy" id="536980"/>
    <lineage>
        <taxon>Bacteria</taxon>
        <taxon>Pseudomonadati</taxon>
        <taxon>Bacteroidota</taxon>
        <taxon>Chitinophagia</taxon>
        <taxon>Chitinophagales</taxon>
        <taxon>Chitinophagaceae</taxon>
        <taxon>Chitinophaga</taxon>
    </lineage>
</organism>
<keyword evidence="1" id="KW-0812">Transmembrane</keyword>
<name>A0A2P8HJP9_CHINA</name>
<evidence type="ECO:0000313" key="3">
    <source>
        <dbReference type="Proteomes" id="UP000240971"/>
    </source>
</evidence>
<evidence type="ECO:0000256" key="1">
    <source>
        <dbReference type="SAM" id="Phobius"/>
    </source>
</evidence>
<keyword evidence="1" id="KW-1133">Transmembrane helix</keyword>